<dbReference type="AlphaFoldDB" id="A0A6M3LJI6"/>
<sequence>MSEYYNPAYPLQMEGDPDFNLPHRYTKSNGDGSPRGVCRCERLKDDPIHIREADHSRLPHVSPGMP</sequence>
<name>A0A6M3LJI6_9ZZZZ</name>
<accession>A0A6M3LJI6</accession>
<proteinExistence type="predicted"/>
<reference evidence="1" key="1">
    <citation type="submission" date="2020-03" db="EMBL/GenBank/DDBJ databases">
        <title>The deep terrestrial virosphere.</title>
        <authorList>
            <person name="Holmfeldt K."/>
            <person name="Nilsson E."/>
            <person name="Simone D."/>
            <person name="Lopez-Fernandez M."/>
            <person name="Wu X."/>
            <person name="de Brujin I."/>
            <person name="Lundin D."/>
            <person name="Andersson A."/>
            <person name="Bertilsson S."/>
            <person name="Dopson M."/>
        </authorList>
    </citation>
    <scope>NUCLEOTIDE SEQUENCE</scope>
    <source>
        <strain evidence="1">MM415B05402</strain>
    </source>
</reference>
<protein>
    <submittedName>
        <fullName evidence="1">Uncharacterized protein</fullName>
    </submittedName>
</protein>
<organism evidence="1">
    <name type="scientific">viral metagenome</name>
    <dbReference type="NCBI Taxonomy" id="1070528"/>
    <lineage>
        <taxon>unclassified sequences</taxon>
        <taxon>metagenomes</taxon>
        <taxon>organismal metagenomes</taxon>
    </lineage>
</organism>
<dbReference type="EMBL" id="MT143312">
    <property type="protein sequence ID" value="QJA95416.1"/>
    <property type="molecule type" value="Genomic_DNA"/>
</dbReference>
<gene>
    <name evidence="1" type="ORF">MM415B05402_0010</name>
</gene>
<evidence type="ECO:0000313" key="1">
    <source>
        <dbReference type="EMBL" id="QJA95416.1"/>
    </source>
</evidence>